<accession>A0A1T5BVF4</accession>
<dbReference type="Gene3D" id="3.40.50.2000">
    <property type="entry name" value="Glycogen Phosphorylase B"/>
    <property type="match status" value="1"/>
</dbReference>
<reference evidence="2" key="1">
    <citation type="submission" date="2017-02" db="EMBL/GenBank/DDBJ databases">
        <authorList>
            <person name="Varghese N."/>
            <person name="Submissions S."/>
        </authorList>
    </citation>
    <scope>NUCLEOTIDE SEQUENCE [LARGE SCALE GENOMIC DNA]</scope>
    <source>
        <strain evidence="2">DSM 23546</strain>
    </source>
</reference>
<dbReference type="EMBL" id="FUYL01000005">
    <property type="protein sequence ID" value="SKB50963.1"/>
    <property type="molecule type" value="Genomic_DNA"/>
</dbReference>
<sequence>MKKVDVIVIPFHDWRKSEHEGFRTRDVHFIQALSKSEHVGNILVVNRPLTWLELFYKKHKLKLEGKELISTKKFSLTKVQENIYVADYKSRDVIGQFFKKYLWFIKKYSDPKYADFISHCSDKIELKSPYLINQNIFAHKLAVNVKAQNKLFDAWDNFLKFPLYQSFVSELESGYKDLAENIPNWITNSNENVAFYTQRFNVKNIQLIKNGVKSNFASGEFILPKDIENIPRPIIGFGGKLSYLIDWELVNYITLKNPEASFVFVGQILDQKVYNQIVKRENVYFLGDKKYDIYPNYVKSFDTCIVPYNIKEGQHGGDSMKAYEYLLLNKKVVGTNGNGLEDLEEYLYIAKTKEDFAQEVGSMNNTKKKLLVKDYSWETKAKQILGILGVNE</sequence>
<dbReference type="SUPFAM" id="SSF53756">
    <property type="entry name" value="UDP-Glycosyltransferase/glycogen phosphorylase"/>
    <property type="match status" value="1"/>
</dbReference>
<evidence type="ECO:0000313" key="1">
    <source>
        <dbReference type="EMBL" id="SKB50963.1"/>
    </source>
</evidence>
<dbReference type="AlphaFoldDB" id="A0A1T5BVF4"/>
<name>A0A1T5BVF4_9FLAO</name>
<organism evidence="1 2">
    <name type="scientific">Maribacter arcticus</name>
    <dbReference type="NCBI Taxonomy" id="561365"/>
    <lineage>
        <taxon>Bacteria</taxon>
        <taxon>Pseudomonadati</taxon>
        <taxon>Bacteroidota</taxon>
        <taxon>Flavobacteriia</taxon>
        <taxon>Flavobacteriales</taxon>
        <taxon>Flavobacteriaceae</taxon>
        <taxon>Maribacter</taxon>
    </lineage>
</organism>
<protein>
    <submittedName>
        <fullName evidence="1">Glycosyltransferase involved in cell wall bisynthesis</fullName>
    </submittedName>
</protein>
<evidence type="ECO:0000313" key="2">
    <source>
        <dbReference type="Proteomes" id="UP000190339"/>
    </source>
</evidence>
<dbReference type="GO" id="GO:0016740">
    <property type="term" value="F:transferase activity"/>
    <property type="evidence" value="ECO:0007669"/>
    <property type="project" value="UniProtKB-KW"/>
</dbReference>
<dbReference type="Proteomes" id="UP000190339">
    <property type="component" value="Unassembled WGS sequence"/>
</dbReference>
<dbReference type="OrthoDB" id="9816564at2"/>
<proteinExistence type="predicted"/>
<dbReference type="STRING" id="561365.SAMN05660866_01819"/>
<gene>
    <name evidence="1" type="ORF">SAMN05660866_01819</name>
</gene>
<dbReference type="RefSeq" id="WP_079512290.1">
    <property type="nucleotide sequence ID" value="NZ_FUYL01000005.1"/>
</dbReference>
<keyword evidence="2" id="KW-1185">Reference proteome</keyword>
<keyword evidence="1" id="KW-0808">Transferase</keyword>